<keyword evidence="2" id="KW-0812">Transmembrane</keyword>
<evidence type="ECO:0000256" key="1">
    <source>
        <dbReference type="PROSITE-ProRule" id="PRU00290"/>
    </source>
</evidence>
<name>A2FX43_TRIV3</name>
<dbReference type="InParanoid" id="A2FX43"/>
<dbReference type="PANTHER" id="PTHR21136">
    <property type="entry name" value="SNARE PROTEINS"/>
    <property type="match status" value="1"/>
</dbReference>
<proteinExistence type="predicted"/>
<dbReference type="PANTHER" id="PTHR21136:SF168">
    <property type="entry name" value="VESICLE-ASSOCIATED MEMBRANE PROTEIN 9"/>
    <property type="match status" value="1"/>
</dbReference>
<dbReference type="SUPFAM" id="SSF58038">
    <property type="entry name" value="SNARE fusion complex"/>
    <property type="match status" value="1"/>
</dbReference>
<sequence>MKCCFAGIYRGSIPLVTHSTEDGMWDRIFLNMCENGKVKQGIQLLNTNGYLMGILRDVDDLSFMIVTKDIDDKTAEDHLQRLKSEFIRANLNWRTAEQLSLMSVYEGKLTDFMTRVTRQAKVSKIETNVSGTMDEMKEQYYELFQRQCNLEHINQLAEELDSHSGLYENNAVKLKRKLCWERYRWYVIGGSITLIVFLIIIIVSCGGFNLQPRCIKPAATPAPTTPPVDPA</sequence>
<dbReference type="KEGG" id="tva:4748207"/>
<dbReference type="RefSeq" id="XP_001303451.1">
    <property type="nucleotide sequence ID" value="XM_001303450.1"/>
</dbReference>
<accession>A2FX43</accession>
<feature type="transmembrane region" description="Helical" evidence="2">
    <location>
        <begin position="183"/>
        <end position="203"/>
    </location>
</feature>
<protein>
    <submittedName>
        <fullName evidence="4">Synaptobrevin family protein</fullName>
    </submittedName>
</protein>
<evidence type="ECO:0000256" key="2">
    <source>
        <dbReference type="SAM" id="Phobius"/>
    </source>
</evidence>
<gene>
    <name evidence="4" type="ORF">TVAG_395670</name>
</gene>
<reference evidence="4" key="1">
    <citation type="submission" date="2006-10" db="EMBL/GenBank/DDBJ databases">
        <authorList>
            <person name="Amadeo P."/>
            <person name="Zhao Q."/>
            <person name="Wortman J."/>
            <person name="Fraser-Liggett C."/>
            <person name="Carlton J."/>
        </authorList>
    </citation>
    <scope>NUCLEOTIDE SEQUENCE</scope>
    <source>
        <strain evidence="4">G3</strain>
    </source>
</reference>
<dbReference type="Proteomes" id="UP000001542">
    <property type="component" value="Unassembled WGS sequence"/>
</dbReference>
<keyword evidence="2" id="KW-1133">Transmembrane helix</keyword>
<keyword evidence="5" id="KW-1185">Reference proteome</keyword>
<evidence type="ECO:0000313" key="5">
    <source>
        <dbReference type="Proteomes" id="UP000001542"/>
    </source>
</evidence>
<dbReference type="Pfam" id="PF00957">
    <property type="entry name" value="Synaptobrevin"/>
    <property type="match status" value="1"/>
</dbReference>
<reference evidence="4" key="2">
    <citation type="journal article" date="2007" name="Science">
        <title>Draft genome sequence of the sexually transmitted pathogen Trichomonas vaginalis.</title>
        <authorList>
            <person name="Carlton J.M."/>
            <person name="Hirt R.P."/>
            <person name="Silva J.C."/>
            <person name="Delcher A.L."/>
            <person name="Schatz M."/>
            <person name="Zhao Q."/>
            <person name="Wortman J.R."/>
            <person name="Bidwell S.L."/>
            <person name="Alsmark U.C.M."/>
            <person name="Besteiro S."/>
            <person name="Sicheritz-Ponten T."/>
            <person name="Noel C.J."/>
            <person name="Dacks J.B."/>
            <person name="Foster P.G."/>
            <person name="Simillion C."/>
            <person name="Van de Peer Y."/>
            <person name="Miranda-Saavedra D."/>
            <person name="Barton G.J."/>
            <person name="Westrop G.D."/>
            <person name="Mueller S."/>
            <person name="Dessi D."/>
            <person name="Fiori P.L."/>
            <person name="Ren Q."/>
            <person name="Paulsen I."/>
            <person name="Zhang H."/>
            <person name="Bastida-Corcuera F.D."/>
            <person name="Simoes-Barbosa A."/>
            <person name="Brown M.T."/>
            <person name="Hayes R.D."/>
            <person name="Mukherjee M."/>
            <person name="Okumura C.Y."/>
            <person name="Schneider R."/>
            <person name="Smith A.J."/>
            <person name="Vanacova S."/>
            <person name="Villalvazo M."/>
            <person name="Haas B.J."/>
            <person name="Pertea M."/>
            <person name="Feldblyum T.V."/>
            <person name="Utterback T.R."/>
            <person name="Shu C.L."/>
            <person name="Osoegawa K."/>
            <person name="de Jong P.J."/>
            <person name="Hrdy I."/>
            <person name="Horvathova L."/>
            <person name="Zubacova Z."/>
            <person name="Dolezal P."/>
            <person name="Malik S.B."/>
            <person name="Logsdon J.M. Jr."/>
            <person name="Henze K."/>
            <person name="Gupta A."/>
            <person name="Wang C.C."/>
            <person name="Dunne R.L."/>
            <person name="Upcroft J.A."/>
            <person name="Upcroft P."/>
            <person name="White O."/>
            <person name="Salzberg S.L."/>
            <person name="Tang P."/>
            <person name="Chiu C.-H."/>
            <person name="Lee Y.-S."/>
            <person name="Embley T.M."/>
            <person name="Coombs G.H."/>
            <person name="Mottram J.C."/>
            <person name="Tachezy J."/>
            <person name="Fraser-Liggett C.M."/>
            <person name="Johnson P.J."/>
        </authorList>
    </citation>
    <scope>NUCLEOTIDE SEQUENCE [LARGE SCALE GENOMIC DNA]</scope>
    <source>
        <strain evidence="4">G3</strain>
    </source>
</reference>
<dbReference type="SMR" id="A2FX43"/>
<evidence type="ECO:0000259" key="3">
    <source>
        <dbReference type="PROSITE" id="PS50892"/>
    </source>
</evidence>
<dbReference type="InterPro" id="IPR042855">
    <property type="entry name" value="V_SNARE_CC"/>
</dbReference>
<dbReference type="Gene3D" id="1.20.5.110">
    <property type="match status" value="1"/>
</dbReference>
<feature type="domain" description="V-SNARE coiled-coil homology" evidence="3">
    <location>
        <begin position="121"/>
        <end position="181"/>
    </location>
</feature>
<dbReference type="VEuPathDB" id="TrichDB:TVAGG3_0902180"/>
<dbReference type="EMBL" id="DS114101">
    <property type="protein sequence ID" value="EAX90521.1"/>
    <property type="molecule type" value="Genomic_DNA"/>
</dbReference>
<keyword evidence="1" id="KW-0175">Coiled coil</keyword>
<dbReference type="AlphaFoldDB" id="A2FX43"/>
<organism evidence="4 5">
    <name type="scientific">Trichomonas vaginalis (strain ATCC PRA-98 / G3)</name>
    <dbReference type="NCBI Taxonomy" id="412133"/>
    <lineage>
        <taxon>Eukaryota</taxon>
        <taxon>Metamonada</taxon>
        <taxon>Parabasalia</taxon>
        <taxon>Trichomonadida</taxon>
        <taxon>Trichomonadidae</taxon>
        <taxon>Trichomonas</taxon>
    </lineage>
</organism>
<dbReference type="InterPro" id="IPR051097">
    <property type="entry name" value="Synaptobrevin-like_transport"/>
</dbReference>
<evidence type="ECO:0000313" key="4">
    <source>
        <dbReference type="EMBL" id="EAX90521.1"/>
    </source>
</evidence>
<dbReference type="VEuPathDB" id="TrichDB:TVAG_395670"/>
<keyword evidence="2" id="KW-0472">Membrane</keyword>
<dbReference type="OrthoDB" id="248747at2759"/>
<dbReference type="PROSITE" id="PS50892">
    <property type="entry name" value="V_SNARE"/>
    <property type="match status" value="1"/>
</dbReference>